<evidence type="ECO:0000313" key="2">
    <source>
        <dbReference type="Proteomes" id="UP000326857"/>
    </source>
</evidence>
<dbReference type="Proteomes" id="UP000326857">
    <property type="component" value="Unassembled WGS sequence"/>
</dbReference>
<protein>
    <submittedName>
        <fullName evidence="1">Uncharacterized protein</fullName>
    </submittedName>
</protein>
<dbReference type="AlphaFoldDB" id="A0A5E8AB76"/>
<gene>
    <name evidence="1" type="ORF">SPHINGO391_500232</name>
</gene>
<accession>A0A5E8AB76</accession>
<name>A0A5E8AB76_9SPHN</name>
<dbReference type="RefSeq" id="WP_151991885.1">
    <property type="nucleotide sequence ID" value="NZ_LR701528.1"/>
</dbReference>
<proteinExistence type="predicted"/>
<organism evidence="1 2">
    <name type="scientific">Sphingomonas aurantiaca</name>
    <dbReference type="NCBI Taxonomy" id="185949"/>
    <lineage>
        <taxon>Bacteria</taxon>
        <taxon>Pseudomonadati</taxon>
        <taxon>Pseudomonadota</taxon>
        <taxon>Alphaproteobacteria</taxon>
        <taxon>Sphingomonadales</taxon>
        <taxon>Sphingomonadaceae</taxon>
        <taxon>Sphingomonas</taxon>
    </lineage>
</organism>
<sequence>MVMIDRVARAIYASAPAWLVTGDRVGTPIAWDNAEEDTRASYRGMAIAALLPLRDDPDGELFDVGGATIDQMRNAIPATPGKVLAGHAFSAMMTKAIG</sequence>
<reference evidence="1 2" key="1">
    <citation type="submission" date="2019-09" db="EMBL/GenBank/DDBJ databases">
        <authorList>
            <person name="Dittami M. S."/>
        </authorList>
    </citation>
    <scope>NUCLEOTIDE SEQUENCE [LARGE SCALE GENOMIC DNA]</scope>
    <source>
        <strain evidence="1">SPHINGO391</strain>
    </source>
</reference>
<dbReference type="EMBL" id="CABVLI010000046">
    <property type="protein sequence ID" value="VVT28642.1"/>
    <property type="molecule type" value="Genomic_DNA"/>
</dbReference>
<evidence type="ECO:0000313" key="1">
    <source>
        <dbReference type="EMBL" id="VVT28642.1"/>
    </source>
</evidence>